<dbReference type="SMART" id="SM00184">
    <property type="entry name" value="RING"/>
    <property type="match status" value="1"/>
</dbReference>
<feature type="compositionally biased region" description="Low complexity" evidence="5">
    <location>
        <begin position="160"/>
        <end position="173"/>
    </location>
</feature>
<dbReference type="PANTHER" id="PTHR45931">
    <property type="entry name" value="SI:CH211-59O9.10"/>
    <property type="match status" value="1"/>
</dbReference>
<evidence type="ECO:0000256" key="1">
    <source>
        <dbReference type="ARBA" id="ARBA00022723"/>
    </source>
</evidence>
<evidence type="ECO:0000259" key="6">
    <source>
        <dbReference type="PROSITE" id="PS50089"/>
    </source>
</evidence>
<keyword evidence="3" id="KW-0862">Zinc</keyword>
<feature type="region of interest" description="Disordered" evidence="5">
    <location>
        <begin position="1"/>
        <end position="89"/>
    </location>
</feature>
<keyword evidence="9" id="KW-1185">Reference proteome</keyword>
<dbReference type="EMBL" id="CAJNOR010000472">
    <property type="protein sequence ID" value="CAF0924477.1"/>
    <property type="molecule type" value="Genomic_DNA"/>
</dbReference>
<evidence type="ECO:0000313" key="9">
    <source>
        <dbReference type="Proteomes" id="UP000663828"/>
    </source>
</evidence>
<keyword evidence="1" id="KW-0479">Metal-binding</keyword>
<feature type="compositionally biased region" description="Polar residues" evidence="5">
    <location>
        <begin position="1"/>
        <end position="15"/>
    </location>
</feature>
<dbReference type="InterPro" id="IPR001841">
    <property type="entry name" value="Znf_RING"/>
</dbReference>
<dbReference type="PROSITE" id="PS50089">
    <property type="entry name" value="ZF_RING_2"/>
    <property type="match status" value="1"/>
</dbReference>
<dbReference type="Proteomes" id="UP000663828">
    <property type="component" value="Unassembled WGS sequence"/>
</dbReference>
<comment type="caution">
    <text evidence="8">The sequence shown here is derived from an EMBL/GenBank/DDBJ whole genome shotgun (WGS) entry which is preliminary data.</text>
</comment>
<dbReference type="Gene3D" id="3.30.40.10">
    <property type="entry name" value="Zinc/RING finger domain, C3HC4 (zinc finger)"/>
    <property type="match status" value="1"/>
</dbReference>
<evidence type="ECO:0000313" key="10">
    <source>
        <dbReference type="Proteomes" id="UP000663852"/>
    </source>
</evidence>
<protein>
    <recommendedName>
        <fullName evidence="6">RING-type domain-containing protein</fullName>
    </recommendedName>
</protein>
<feature type="region of interest" description="Disordered" evidence="5">
    <location>
        <begin position="147"/>
        <end position="223"/>
    </location>
</feature>
<dbReference type="Proteomes" id="UP000663852">
    <property type="component" value="Unassembled WGS sequence"/>
</dbReference>
<proteinExistence type="predicted"/>
<dbReference type="CDD" id="cd16454">
    <property type="entry name" value="RING-H2_PA-TM-RING"/>
    <property type="match status" value="1"/>
</dbReference>
<evidence type="ECO:0000313" key="7">
    <source>
        <dbReference type="EMBL" id="CAF0924477.1"/>
    </source>
</evidence>
<feature type="compositionally biased region" description="Low complexity" evidence="5">
    <location>
        <begin position="197"/>
        <end position="211"/>
    </location>
</feature>
<gene>
    <name evidence="8" type="ORF">EDS130_LOCUS18778</name>
    <name evidence="7" type="ORF">XAT740_LOCUS9223</name>
</gene>
<keyword evidence="2 4" id="KW-0863">Zinc-finger</keyword>
<feature type="compositionally biased region" description="Polar residues" evidence="5">
    <location>
        <begin position="24"/>
        <end position="50"/>
    </location>
</feature>
<organism evidence="8 10">
    <name type="scientific">Adineta ricciae</name>
    <name type="common">Rotifer</name>
    <dbReference type="NCBI Taxonomy" id="249248"/>
    <lineage>
        <taxon>Eukaryota</taxon>
        <taxon>Metazoa</taxon>
        <taxon>Spiralia</taxon>
        <taxon>Gnathifera</taxon>
        <taxon>Rotifera</taxon>
        <taxon>Eurotatoria</taxon>
        <taxon>Bdelloidea</taxon>
        <taxon>Adinetida</taxon>
        <taxon>Adinetidae</taxon>
        <taxon>Adineta</taxon>
    </lineage>
</organism>
<dbReference type="Pfam" id="PF13639">
    <property type="entry name" value="zf-RING_2"/>
    <property type="match status" value="1"/>
</dbReference>
<dbReference type="EMBL" id="CAJNOJ010000088">
    <property type="protein sequence ID" value="CAF1077552.1"/>
    <property type="molecule type" value="Genomic_DNA"/>
</dbReference>
<dbReference type="InterPro" id="IPR051834">
    <property type="entry name" value="RING_finger_E3_ligase"/>
</dbReference>
<dbReference type="GO" id="GO:0008270">
    <property type="term" value="F:zinc ion binding"/>
    <property type="evidence" value="ECO:0007669"/>
    <property type="project" value="UniProtKB-KW"/>
</dbReference>
<dbReference type="OrthoDB" id="8062037at2759"/>
<reference evidence="8" key="1">
    <citation type="submission" date="2021-02" db="EMBL/GenBank/DDBJ databases">
        <authorList>
            <person name="Nowell W R."/>
        </authorList>
    </citation>
    <scope>NUCLEOTIDE SEQUENCE</scope>
</reference>
<evidence type="ECO:0000256" key="5">
    <source>
        <dbReference type="SAM" id="MobiDB-lite"/>
    </source>
</evidence>
<dbReference type="AlphaFoldDB" id="A0A814MG38"/>
<dbReference type="GO" id="GO:0006511">
    <property type="term" value="P:ubiquitin-dependent protein catabolic process"/>
    <property type="evidence" value="ECO:0007669"/>
    <property type="project" value="TreeGrafter"/>
</dbReference>
<dbReference type="GO" id="GO:0005634">
    <property type="term" value="C:nucleus"/>
    <property type="evidence" value="ECO:0007669"/>
    <property type="project" value="TreeGrafter"/>
</dbReference>
<dbReference type="PANTHER" id="PTHR45931:SF3">
    <property type="entry name" value="RING ZINC FINGER-CONTAINING PROTEIN"/>
    <property type="match status" value="1"/>
</dbReference>
<name>A0A814MG38_ADIRI</name>
<accession>A0A814MG38</accession>
<evidence type="ECO:0000313" key="8">
    <source>
        <dbReference type="EMBL" id="CAF1077552.1"/>
    </source>
</evidence>
<dbReference type="GO" id="GO:0061630">
    <property type="term" value="F:ubiquitin protein ligase activity"/>
    <property type="evidence" value="ECO:0007669"/>
    <property type="project" value="TreeGrafter"/>
</dbReference>
<evidence type="ECO:0000256" key="4">
    <source>
        <dbReference type="PROSITE-ProRule" id="PRU00175"/>
    </source>
</evidence>
<evidence type="ECO:0000256" key="3">
    <source>
        <dbReference type="ARBA" id="ARBA00022833"/>
    </source>
</evidence>
<evidence type="ECO:0000256" key="2">
    <source>
        <dbReference type="ARBA" id="ARBA00022771"/>
    </source>
</evidence>
<sequence>MSRQYYNDSYQSSTPRRVPASFYEPTNGSSRRHPSTSSRNFVSQSTFQPNQERHFAAPAPSPSRQYYGDYDHSNRYSNRTHTPLNDRPQRRYRLETPSNHSYMQYPQSYENDYYHAQREQPQPQQWPPQFSSNRATPRQTYAYDQDYSNYAGNTDHYDQNYYQPEYYPSQSYNLPSNHRASDSPRVRPNLYPDRSAHPPTTSSPLSSSSPFSSPPSSVPQQRVVVQQHHPVSLLAHILQSFLGDQHPVRDARLGNNYVDNDDGDADFGHAIVSPINLIALGMMMRRPAIVHIRLGNLADLLGEDETPVGLSEEDIKRIPKMTYKKSSKSKANDDKCAICLSDYKTGETLKRLRCDHFFHSDCIDPWLKTSVQCPICRGAQTN</sequence>
<dbReference type="InterPro" id="IPR013083">
    <property type="entry name" value="Znf_RING/FYVE/PHD"/>
</dbReference>
<feature type="domain" description="RING-type" evidence="6">
    <location>
        <begin position="336"/>
        <end position="377"/>
    </location>
</feature>
<dbReference type="SUPFAM" id="SSF57850">
    <property type="entry name" value="RING/U-box"/>
    <property type="match status" value="1"/>
</dbReference>